<dbReference type="GO" id="GO:0005829">
    <property type="term" value="C:cytosol"/>
    <property type="evidence" value="ECO:0007669"/>
    <property type="project" value="TreeGrafter"/>
</dbReference>
<gene>
    <name evidence="2" type="ORF">E4K67_18175</name>
</gene>
<organism evidence="2 3">
    <name type="scientific">Desulfosporosinus fructosivorans</name>
    <dbReference type="NCBI Taxonomy" id="2018669"/>
    <lineage>
        <taxon>Bacteria</taxon>
        <taxon>Bacillati</taxon>
        <taxon>Bacillota</taxon>
        <taxon>Clostridia</taxon>
        <taxon>Eubacteriales</taxon>
        <taxon>Desulfitobacteriaceae</taxon>
        <taxon>Desulfosporosinus</taxon>
    </lineage>
</organism>
<dbReference type="GO" id="GO:0009898">
    <property type="term" value="C:cytoplasmic side of plasma membrane"/>
    <property type="evidence" value="ECO:0007669"/>
    <property type="project" value="TreeGrafter"/>
</dbReference>
<dbReference type="Gene3D" id="3.40.50.300">
    <property type="entry name" value="P-loop containing nucleotide triphosphate hydrolases"/>
    <property type="match status" value="1"/>
</dbReference>
<comment type="caution">
    <text evidence="2">The sequence shown here is derived from an EMBL/GenBank/DDBJ whole genome shotgun (WGS) entry which is preliminary data.</text>
</comment>
<dbReference type="EMBL" id="SPQQ01000006">
    <property type="protein sequence ID" value="TGE37013.1"/>
    <property type="molecule type" value="Genomic_DNA"/>
</dbReference>
<accession>A0A4Z0R4B3</accession>
<dbReference type="SUPFAM" id="SSF52540">
    <property type="entry name" value="P-loop containing nucleoside triphosphate hydrolases"/>
    <property type="match status" value="1"/>
</dbReference>
<evidence type="ECO:0000313" key="2">
    <source>
        <dbReference type="EMBL" id="TGE37013.1"/>
    </source>
</evidence>
<evidence type="ECO:0000313" key="3">
    <source>
        <dbReference type="Proteomes" id="UP000298460"/>
    </source>
</evidence>
<dbReference type="InterPro" id="IPR014433">
    <property type="entry name" value="CooC"/>
</dbReference>
<dbReference type="PANTHER" id="PTHR43384:SF7">
    <property type="entry name" value="CARBON-MONOXIDE DEHYDROGENASE ACCESSORY PROTEIN"/>
    <property type="match status" value="1"/>
</dbReference>
<reference evidence="2 3" key="1">
    <citation type="submission" date="2019-03" db="EMBL/GenBank/DDBJ databases">
        <title>Draft Genome Sequence of Desulfosporosinus fructosivorans Strain 63.6F, Isolated from Marine Sediment in the Baltic Sea.</title>
        <authorList>
            <person name="Hausmann B."/>
            <person name="Vandieken V."/>
            <person name="Pjevac P."/>
            <person name="Schreck K."/>
            <person name="Herbold C.W."/>
            <person name="Loy A."/>
        </authorList>
    </citation>
    <scope>NUCLEOTIDE SEQUENCE [LARGE SCALE GENOMIC DNA]</scope>
    <source>
        <strain evidence="2 3">63.6F</strain>
    </source>
</reference>
<dbReference type="InterPro" id="IPR027417">
    <property type="entry name" value="P-loop_NTPase"/>
</dbReference>
<dbReference type="RefSeq" id="WP_135549229.1">
    <property type="nucleotide sequence ID" value="NZ_SPQQ01000006.1"/>
</dbReference>
<name>A0A4Z0R4B3_9FIRM</name>
<dbReference type="Proteomes" id="UP000298460">
    <property type="component" value="Unassembled WGS sequence"/>
</dbReference>
<dbReference type="PIRSF" id="PIRSF005647">
    <property type="entry name" value="CooC"/>
    <property type="match status" value="1"/>
</dbReference>
<dbReference type="PANTHER" id="PTHR43384">
    <property type="entry name" value="SEPTUM SITE-DETERMINING PROTEIN MIND HOMOLOG, CHLOROPLASTIC-RELATED"/>
    <property type="match status" value="1"/>
</dbReference>
<keyword evidence="3" id="KW-1185">Reference proteome</keyword>
<dbReference type="InterPro" id="IPR050625">
    <property type="entry name" value="ParA/MinD_ATPase"/>
</dbReference>
<dbReference type="GO" id="GO:0016887">
    <property type="term" value="F:ATP hydrolysis activity"/>
    <property type="evidence" value="ECO:0007669"/>
    <property type="project" value="TreeGrafter"/>
</dbReference>
<dbReference type="OrthoDB" id="9779073at2"/>
<protein>
    <submittedName>
        <fullName evidence="2">Cobyrinic acid a,c-diamide synthase</fullName>
    </submittedName>
</protein>
<sequence length="254" mass="28030">METKRPKIIAVCGKGGVGKTSISALITRALLEQGNKRILAIDADPAVGFATALGVQVGRTVNDIRNEVIETSKEGNRDDKLAILSKLDYEVFEAMIQKDNYAFLAIGRSETEGCYCKVNSYLKTIIEALASNFDYVIIDGEAGIEQVNRRVMEEVTHLLLVSDTSFKGINVIKTIEEVASGGVMKYEKAGVILNRMKDENEKDSVNLGKLELLGCILEDETIRKYDIEDRSLLGLPEGRSTYVLSELLQKFGMI</sequence>
<proteinExistence type="predicted"/>
<feature type="domain" description="CobQ/CobB/MinD/ParA nucleotide binding" evidence="1">
    <location>
        <begin position="8"/>
        <end position="229"/>
    </location>
</feature>
<dbReference type="InterPro" id="IPR002586">
    <property type="entry name" value="CobQ/CobB/MinD/ParA_Nub-bd_dom"/>
</dbReference>
<dbReference type="GO" id="GO:0051782">
    <property type="term" value="P:negative regulation of cell division"/>
    <property type="evidence" value="ECO:0007669"/>
    <property type="project" value="TreeGrafter"/>
</dbReference>
<dbReference type="Pfam" id="PF01656">
    <property type="entry name" value="CbiA"/>
    <property type="match status" value="1"/>
</dbReference>
<evidence type="ECO:0000259" key="1">
    <source>
        <dbReference type="Pfam" id="PF01656"/>
    </source>
</evidence>
<dbReference type="GO" id="GO:0005524">
    <property type="term" value="F:ATP binding"/>
    <property type="evidence" value="ECO:0007669"/>
    <property type="project" value="TreeGrafter"/>
</dbReference>
<dbReference type="AlphaFoldDB" id="A0A4Z0R4B3"/>